<evidence type="ECO:0000256" key="1">
    <source>
        <dbReference type="ARBA" id="ARBA00022630"/>
    </source>
</evidence>
<gene>
    <name evidence="8" type="ORF">SAMN05421642_107282</name>
</gene>
<evidence type="ECO:0000313" key="9">
    <source>
        <dbReference type="Proteomes" id="UP000198327"/>
    </source>
</evidence>
<dbReference type="CDD" id="cd01095">
    <property type="entry name" value="Nitrilotriacetate_monoxgenase"/>
    <property type="match status" value="1"/>
</dbReference>
<dbReference type="AlphaFoldDB" id="A0A239IXY8"/>
<feature type="binding site" evidence="6">
    <location>
        <position position="57"/>
    </location>
    <ligand>
        <name>FMN</name>
        <dbReference type="ChEBI" id="CHEBI:58210"/>
    </ligand>
</feature>
<dbReference type="PANTHER" id="PTHR30011">
    <property type="entry name" value="ALKANESULFONATE MONOOXYGENASE-RELATED"/>
    <property type="match status" value="1"/>
</dbReference>
<feature type="binding site" evidence="6">
    <location>
        <position position="219"/>
    </location>
    <ligand>
        <name>FMN</name>
        <dbReference type="ChEBI" id="CHEBI:58210"/>
    </ligand>
</feature>
<dbReference type="EMBL" id="FZOW01000007">
    <property type="protein sequence ID" value="SNS98385.1"/>
    <property type="molecule type" value="Genomic_DNA"/>
</dbReference>
<dbReference type="Proteomes" id="UP000198327">
    <property type="component" value="Unassembled WGS sequence"/>
</dbReference>
<evidence type="ECO:0000256" key="5">
    <source>
        <dbReference type="ARBA" id="ARBA00033748"/>
    </source>
</evidence>
<keyword evidence="9" id="KW-1185">Reference proteome</keyword>
<feature type="domain" description="Luciferase-like" evidence="7">
    <location>
        <begin position="23"/>
        <end position="290"/>
    </location>
</feature>
<evidence type="ECO:0000256" key="2">
    <source>
        <dbReference type="ARBA" id="ARBA00022643"/>
    </source>
</evidence>
<dbReference type="InterPro" id="IPR051260">
    <property type="entry name" value="Diverse_substr_monoxygenases"/>
</dbReference>
<dbReference type="GO" id="GO:0016705">
    <property type="term" value="F:oxidoreductase activity, acting on paired donors, with incorporation or reduction of molecular oxygen"/>
    <property type="evidence" value="ECO:0007669"/>
    <property type="project" value="InterPro"/>
</dbReference>
<evidence type="ECO:0000259" key="7">
    <source>
        <dbReference type="Pfam" id="PF00296"/>
    </source>
</evidence>
<dbReference type="InterPro" id="IPR016215">
    <property type="entry name" value="NTA_MOA"/>
</dbReference>
<dbReference type="RefSeq" id="WP_089247280.1">
    <property type="nucleotide sequence ID" value="NZ_FZOW01000007.1"/>
</dbReference>
<sequence>MTRRLILNAVLRGQLGGHTAGWRLSSADVRDVTTLDYWVSLARTLERARFDSLFFADTLAIPEDKDMSLQWPLDPLVLITALGVSTTDIGVIATHSTTFNSPYTTARQLSAIDHLTGGRAGWNVVTSTLGSAAANYGNEPLPDHDLRYRVANDYLDAAKKLWLGWEPDAVVADRVTGELFDENKIRTVDHRGEFFSVRGPLTTTRSPQTVPLIAQAGGSAPGIDLAARHADVVYTRQVDLEESKRYSNAIKSGAVGYGRRAEDVKILPGFVPVVADSTREAQDYVEHLRELNDLSRRVGDLSSALGVALESRDIDRPFPYAELEPSTRLGRTLLEKPGAKTLRQVLHDTYGGMSESSGHRVVAGTVSEIVDDIQKWFDAGALDGVSVHPHVLPDGLDDFVERVVPELQDRGLVQTEYRPGTLRVKLGIPVPGVDTSGFAPAWRVSSPAPVAN</sequence>
<proteinExistence type="inferred from homology"/>
<dbReference type="Gene3D" id="3.20.20.30">
    <property type="entry name" value="Luciferase-like domain"/>
    <property type="match status" value="1"/>
</dbReference>
<dbReference type="NCBIfam" id="TIGR03860">
    <property type="entry name" value="FMN_nitrolo"/>
    <property type="match status" value="1"/>
</dbReference>
<feature type="binding site" evidence="6">
    <location>
        <position position="94"/>
    </location>
    <ligand>
        <name>FMN</name>
        <dbReference type="ChEBI" id="CHEBI:58210"/>
    </ligand>
</feature>
<protein>
    <submittedName>
        <fullName evidence="8">FMN-dependent oxidoreductase, nitrilotriacetate monooxygenase family</fullName>
    </submittedName>
</protein>
<dbReference type="OrthoDB" id="9135350at2"/>
<evidence type="ECO:0000313" key="8">
    <source>
        <dbReference type="EMBL" id="SNS98385.1"/>
    </source>
</evidence>
<dbReference type="InterPro" id="IPR036661">
    <property type="entry name" value="Luciferase-like_sf"/>
</dbReference>
<keyword evidence="3" id="KW-0560">Oxidoreductase</keyword>
<feature type="binding site" evidence="6">
    <location>
        <position position="148"/>
    </location>
    <ligand>
        <name>FMN</name>
        <dbReference type="ChEBI" id="CHEBI:58210"/>
    </ligand>
</feature>
<evidence type="ECO:0000256" key="3">
    <source>
        <dbReference type="ARBA" id="ARBA00023002"/>
    </source>
</evidence>
<keyword evidence="2 6" id="KW-0288">FMN</keyword>
<reference evidence="9" key="1">
    <citation type="submission" date="2017-06" db="EMBL/GenBank/DDBJ databases">
        <authorList>
            <person name="Varghese N."/>
            <person name="Submissions S."/>
        </authorList>
    </citation>
    <scope>NUCLEOTIDE SEQUENCE [LARGE SCALE GENOMIC DNA]</scope>
    <source>
        <strain evidence="9">JCM 23211</strain>
    </source>
</reference>
<accession>A0A239IXY8</accession>
<keyword evidence="1 6" id="KW-0285">Flavoprotein</keyword>
<name>A0A239IXY8_9NOCA</name>
<dbReference type="GO" id="GO:0004497">
    <property type="term" value="F:monooxygenase activity"/>
    <property type="evidence" value="ECO:0007669"/>
    <property type="project" value="UniProtKB-KW"/>
</dbReference>
<dbReference type="PIRSF" id="PIRSF000337">
    <property type="entry name" value="NTA_MOA"/>
    <property type="match status" value="1"/>
</dbReference>
<dbReference type="SUPFAM" id="SSF51679">
    <property type="entry name" value="Bacterial luciferase-like"/>
    <property type="match status" value="1"/>
</dbReference>
<organism evidence="8 9">
    <name type="scientific">Rhodococcoides kyotonense</name>
    <dbReference type="NCBI Taxonomy" id="398843"/>
    <lineage>
        <taxon>Bacteria</taxon>
        <taxon>Bacillati</taxon>
        <taxon>Actinomycetota</taxon>
        <taxon>Actinomycetes</taxon>
        <taxon>Mycobacteriales</taxon>
        <taxon>Nocardiaceae</taxon>
        <taxon>Rhodococcoides</taxon>
    </lineage>
</organism>
<evidence type="ECO:0000256" key="4">
    <source>
        <dbReference type="ARBA" id="ARBA00023033"/>
    </source>
</evidence>
<comment type="similarity">
    <text evidence="5">Belongs to the NtaA/SnaA/DszA monooxygenase family.</text>
</comment>
<dbReference type="InterPro" id="IPR011251">
    <property type="entry name" value="Luciferase-like_dom"/>
</dbReference>
<feature type="binding site" evidence="6">
    <location>
        <position position="144"/>
    </location>
    <ligand>
        <name>FMN</name>
        <dbReference type="ChEBI" id="CHEBI:58210"/>
    </ligand>
</feature>
<keyword evidence="4 8" id="KW-0503">Monooxygenase</keyword>
<dbReference type="Pfam" id="PF00296">
    <property type="entry name" value="Bac_luciferase"/>
    <property type="match status" value="1"/>
</dbReference>
<evidence type="ECO:0000256" key="6">
    <source>
        <dbReference type="PIRSR" id="PIRSR000337-1"/>
    </source>
</evidence>
<dbReference type="PANTHER" id="PTHR30011:SF16">
    <property type="entry name" value="C2H2 FINGER DOMAIN TRANSCRIPTION FACTOR (EUROFUNG)-RELATED"/>
    <property type="match status" value="1"/>
</dbReference>